<dbReference type="PANTHER" id="PTHR24223">
    <property type="entry name" value="ATP-BINDING CASSETTE SUB-FAMILY C"/>
    <property type="match status" value="1"/>
</dbReference>
<dbReference type="PROSITE" id="PS00211">
    <property type="entry name" value="ABC_TRANSPORTER_1"/>
    <property type="match status" value="1"/>
</dbReference>
<dbReference type="SUPFAM" id="SSF90123">
    <property type="entry name" value="ABC transporter transmembrane region"/>
    <property type="match status" value="1"/>
</dbReference>
<evidence type="ECO:0000256" key="1">
    <source>
        <dbReference type="ARBA" id="ARBA00004141"/>
    </source>
</evidence>
<dbReference type="PROSITE" id="PS50929">
    <property type="entry name" value="ABC_TM1F"/>
    <property type="match status" value="1"/>
</dbReference>
<dbReference type="OrthoDB" id="10065830at2759"/>
<feature type="domain" description="ABC transporter" evidence="13">
    <location>
        <begin position="444"/>
        <end position="707"/>
    </location>
</feature>
<dbReference type="Pfam" id="PF22936">
    <property type="entry name" value="Pol_BBD"/>
    <property type="match status" value="1"/>
</dbReference>
<comment type="subcellular location">
    <subcellularLocation>
        <location evidence="1">Membrane</location>
        <topology evidence="1">Multi-pass membrane protein</topology>
    </subcellularLocation>
</comment>
<dbReference type="EMBL" id="JAAWWB010002302">
    <property type="protein sequence ID" value="KAG6735300.1"/>
    <property type="molecule type" value="Genomic_DNA"/>
</dbReference>
<dbReference type="AlphaFoldDB" id="A0A8X7XPQ1"/>
<feature type="compositionally biased region" description="Polar residues" evidence="11">
    <location>
        <begin position="423"/>
        <end position="438"/>
    </location>
</feature>
<dbReference type="InterPro" id="IPR011527">
    <property type="entry name" value="ABC1_TM_dom"/>
</dbReference>
<gene>
    <name evidence="15" type="ORF">POTOM_062148</name>
</gene>
<dbReference type="InterPro" id="IPR017871">
    <property type="entry name" value="ABC_transporter-like_CS"/>
</dbReference>
<evidence type="ECO:0000256" key="12">
    <source>
        <dbReference type="SAM" id="Phobius"/>
    </source>
</evidence>
<evidence type="ECO:0000256" key="2">
    <source>
        <dbReference type="ARBA" id="ARBA00009726"/>
    </source>
</evidence>
<dbReference type="SMART" id="SM00382">
    <property type="entry name" value="AAA"/>
    <property type="match status" value="1"/>
</dbReference>
<feature type="transmembrane region" description="Helical" evidence="12">
    <location>
        <begin position="932"/>
        <end position="952"/>
    </location>
</feature>
<keyword evidence="8 12" id="KW-1133">Transmembrane helix</keyword>
<dbReference type="Pfam" id="PF00005">
    <property type="entry name" value="ABC_tran"/>
    <property type="match status" value="1"/>
</dbReference>
<dbReference type="Gene3D" id="1.20.1560.10">
    <property type="entry name" value="ABC transporter type 1, transmembrane domain"/>
    <property type="match status" value="1"/>
</dbReference>
<evidence type="ECO:0000259" key="14">
    <source>
        <dbReference type="PROSITE" id="PS50929"/>
    </source>
</evidence>
<dbReference type="GO" id="GO:0005524">
    <property type="term" value="F:ATP binding"/>
    <property type="evidence" value="ECO:0007669"/>
    <property type="project" value="UniProtKB-KW"/>
</dbReference>
<evidence type="ECO:0000313" key="15">
    <source>
        <dbReference type="EMBL" id="KAG6735300.1"/>
    </source>
</evidence>
<feature type="domain" description="ABC transmembrane type-1" evidence="14">
    <location>
        <begin position="779"/>
        <end position="886"/>
    </location>
</feature>
<accession>A0A8X7XPQ1</accession>
<dbReference type="InterPro" id="IPR036640">
    <property type="entry name" value="ABC1_TM_sf"/>
</dbReference>
<dbReference type="Gene3D" id="3.40.50.300">
    <property type="entry name" value="P-loop containing nucleotide triphosphate hydrolases"/>
    <property type="match status" value="1"/>
</dbReference>
<organism evidence="15 16">
    <name type="scientific">Populus tomentosa</name>
    <name type="common">Chinese white poplar</name>
    <dbReference type="NCBI Taxonomy" id="118781"/>
    <lineage>
        <taxon>Eukaryota</taxon>
        <taxon>Viridiplantae</taxon>
        <taxon>Streptophyta</taxon>
        <taxon>Embryophyta</taxon>
        <taxon>Tracheophyta</taxon>
        <taxon>Spermatophyta</taxon>
        <taxon>Magnoliopsida</taxon>
        <taxon>eudicotyledons</taxon>
        <taxon>Gunneridae</taxon>
        <taxon>Pentapetalae</taxon>
        <taxon>rosids</taxon>
        <taxon>fabids</taxon>
        <taxon>Malpighiales</taxon>
        <taxon>Salicaceae</taxon>
        <taxon>Saliceae</taxon>
        <taxon>Populus</taxon>
    </lineage>
</organism>
<proteinExistence type="inferred from homology"/>
<dbReference type="InterPro" id="IPR003439">
    <property type="entry name" value="ABC_transporter-like_ATP-bd"/>
</dbReference>
<evidence type="ECO:0000256" key="5">
    <source>
        <dbReference type="ARBA" id="ARBA00022692"/>
    </source>
</evidence>
<feature type="transmembrane region" description="Helical" evidence="12">
    <location>
        <begin position="864"/>
        <end position="885"/>
    </location>
</feature>
<evidence type="ECO:0000256" key="7">
    <source>
        <dbReference type="ARBA" id="ARBA00022840"/>
    </source>
</evidence>
<evidence type="ECO:0000256" key="10">
    <source>
        <dbReference type="ARBA" id="ARBA00034018"/>
    </source>
</evidence>
<protein>
    <recommendedName>
        <fullName evidence="3">ABC-type xenobiotic transporter</fullName>
        <ecNumber evidence="3">7.6.2.2</ecNumber>
    </recommendedName>
</protein>
<feature type="region of interest" description="Disordered" evidence="11">
    <location>
        <begin position="287"/>
        <end position="310"/>
    </location>
</feature>
<comment type="caution">
    <text evidence="15">The sequence shown here is derived from an EMBL/GenBank/DDBJ whole genome shotgun (WGS) entry which is preliminary data.</text>
</comment>
<dbReference type="Proteomes" id="UP000886885">
    <property type="component" value="Unassembled WGS sequence"/>
</dbReference>
<dbReference type="GO" id="GO:0016887">
    <property type="term" value="F:ATP hydrolysis activity"/>
    <property type="evidence" value="ECO:0007669"/>
    <property type="project" value="InterPro"/>
</dbReference>
<feature type="region of interest" description="Disordered" evidence="11">
    <location>
        <begin position="423"/>
        <end position="453"/>
    </location>
</feature>
<sequence>MSENTTKETQISSEFQNLQSSYRLNGRNYLKWSQIVKTFLKGKGKISHLMDNPPSPEDPKFTLWDEEDSMIMSWLWNSIMPEVCGPYMFLVTAKDIWDAVRQTYSKVKDAALIYEIKTKLSMTKQGNMMVIEYYNTMKSFWLELDYYQDFKMQCSDDAVILKKYVERERIFEFLAGLNIEFDQMRVQILGKESLPSLNEVFSVIRAEEGRRAVMLDVPNTEGSAMLITNSRNMGDAMNGAEVGKIEGKKFPKDDLFCNYCKKAGHTKETCWKLHGKPPRMGRNGGYKWNQSRGHAHLTNSEETTRESSIPEVGGFNQEEIERLRILLNTMEKPSGSCSLAKNGKILISHAFSASNKDHSSIWVIDSGATDHMTHSAGSFKSYQPCPSSQKITVADGSLITEDKTDTEDKNTNVFDIFSFQIPSRQQSSLNSPPTKSPNLTRETLQGETTTTDRPLQAERHTLSNINLDVPIGSLVAVVGSTGEGKTSLVSAMLGELPATSDASVVIRGTVAYVPQVSCIFNATLEVRDNILFGSPFDPARYEKAIDVTALQHDLDLLPGGDLAEIGERGVNISGGQKQRVSMARAVYSNSDVYIFDDPLSALDAHVGRQRLMLWGSEHCIWGGVLIGLMFTPMDNLCFPNVLKFLQNFLSLRWRIKLENENSGHTNQLHFLSQVDRIILVHEGTVKEEGTFEDLSNNGMLFRKLMGNAGKMEEYEEQENNEIVDNKTSSKQVANGVMNNLPKNVSGTKKPKEGKSVLIKQEERETGVVNLKVLTRTKDKILLVCSMILAPMFILSSLMQSTAREVKRLDSITRSPVYAQFGEALNGLSTIRAYKAYDRMASINGKSMDNNVRYTLVNMGANRWLAIRLETLGGIMIWFTATFAVMQNGRADNQQAFASTMGLLLKLERGRILIDDCDIAKFGLMDLRKVLGIIPQSPVLFSGTALLTMMVIFGRLWRGLIRRCIFCFQRLILSSSITIARQLRGFILEFQWRLFDGEDMGVCLLQNCRKMESFSRSHT</sequence>
<evidence type="ECO:0000256" key="11">
    <source>
        <dbReference type="SAM" id="MobiDB-lite"/>
    </source>
</evidence>
<evidence type="ECO:0000256" key="8">
    <source>
        <dbReference type="ARBA" id="ARBA00022989"/>
    </source>
</evidence>
<feature type="compositionally biased region" description="Polar residues" evidence="11">
    <location>
        <begin position="288"/>
        <end position="301"/>
    </location>
</feature>
<comment type="similarity">
    <text evidence="2">Belongs to the ABC transporter superfamily. ABCC family. Conjugate transporter (TC 3.A.1.208) subfamily.</text>
</comment>
<keyword evidence="5 12" id="KW-0812">Transmembrane</keyword>
<evidence type="ECO:0000256" key="6">
    <source>
        <dbReference type="ARBA" id="ARBA00022741"/>
    </source>
</evidence>
<dbReference type="InterPro" id="IPR054722">
    <property type="entry name" value="PolX-like_BBD"/>
</dbReference>
<dbReference type="InterPro" id="IPR027417">
    <property type="entry name" value="P-loop_NTPase"/>
</dbReference>
<dbReference type="PROSITE" id="PS50893">
    <property type="entry name" value="ABC_TRANSPORTER_2"/>
    <property type="match status" value="1"/>
</dbReference>
<feature type="transmembrane region" description="Helical" evidence="12">
    <location>
        <begin position="780"/>
        <end position="798"/>
    </location>
</feature>
<keyword evidence="7" id="KW-0067">ATP-binding</keyword>
<evidence type="ECO:0000256" key="4">
    <source>
        <dbReference type="ARBA" id="ARBA00022448"/>
    </source>
</evidence>
<dbReference type="InterPro" id="IPR050173">
    <property type="entry name" value="ABC_transporter_C-like"/>
</dbReference>
<dbReference type="GO" id="GO:0016020">
    <property type="term" value="C:membrane"/>
    <property type="evidence" value="ECO:0007669"/>
    <property type="project" value="UniProtKB-SubCell"/>
</dbReference>
<dbReference type="Pfam" id="PF00664">
    <property type="entry name" value="ABC_membrane"/>
    <property type="match status" value="1"/>
</dbReference>
<keyword evidence="9 12" id="KW-0472">Membrane</keyword>
<evidence type="ECO:0000259" key="13">
    <source>
        <dbReference type="PROSITE" id="PS50893"/>
    </source>
</evidence>
<dbReference type="EC" id="7.6.2.2" evidence="3"/>
<keyword evidence="16" id="KW-1185">Reference proteome</keyword>
<feature type="compositionally biased region" description="Low complexity" evidence="11">
    <location>
        <begin position="439"/>
        <end position="451"/>
    </location>
</feature>
<name>A0A8X7XPQ1_POPTO</name>
<evidence type="ECO:0000256" key="3">
    <source>
        <dbReference type="ARBA" id="ARBA00012191"/>
    </source>
</evidence>
<dbReference type="InterPro" id="IPR003593">
    <property type="entry name" value="AAA+_ATPase"/>
</dbReference>
<dbReference type="CDD" id="cd03250">
    <property type="entry name" value="ABCC_MRP_domain1"/>
    <property type="match status" value="1"/>
</dbReference>
<dbReference type="GO" id="GO:0008559">
    <property type="term" value="F:ABC-type xenobiotic transporter activity"/>
    <property type="evidence" value="ECO:0007669"/>
    <property type="project" value="UniProtKB-EC"/>
</dbReference>
<evidence type="ECO:0000313" key="16">
    <source>
        <dbReference type="Proteomes" id="UP000886885"/>
    </source>
</evidence>
<keyword evidence="4" id="KW-0813">Transport</keyword>
<reference evidence="15" key="1">
    <citation type="journal article" date="2020" name="bioRxiv">
        <title>Hybrid origin of Populus tomentosa Carr. identified through genome sequencing and phylogenomic analysis.</title>
        <authorList>
            <person name="An X."/>
            <person name="Gao K."/>
            <person name="Chen Z."/>
            <person name="Li J."/>
            <person name="Yang X."/>
            <person name="Yang X."/>
            <person name="Zhou J."/>
            <person name="Guo T."/>
            <person name="Zhao T."/>
            <person name="Huang S."/>
            <person name="Miao D."/>
            <person name="Khan W.U."/>
            <person name="Rao P."/>
            <person name="Ye M."/>
            <person name="Lei B."/>
            <person name="Liao W."/>
            <person name="Wang J."/>
            <person name="Ji L."/>
            <person name="Li Y."/>
            <person name="Guo B."/>
            <person name="Mustafa N.S."/>
            <person name="Li S."/>
            <person name="Yun Q."/>
            <person name="Keller S.R."/>
            <person name="Mao J."/>
            <person name="Zhang R."/>
            <person name="Strauss S.H."/>
        </authorList>
    </citation>
    <scope>NUCLEOTIDE SEQUENCE</scope>
    <source>
        <strain evidence="15">GM15</strain>
        <tissue evidence="15">Leaf</tissue>
    </source>
</reference>
<comment type="catalytic activity">
    <reaction evidence="10">
        <text>ATP + H2O + xenobioticSide 1 = ADP + phosphate + xenobioticSide 2.</text>
        <dbReference type="EC" id="7.6.2.2"/>
    </reaction>
</comment>
<keyword evidence="6" id="KW-0547">Nucleotide-binding</keyword>
<dbReference type="SUPFAM" id="SSF52540">
    <property type="entry name" value="P-loop containing nucleoside triphosphate hydrolases"/>
    <property type="match status" value="1"/>
</dbReference>
<dbReference type="PANTHER" id="PTHR24223:SF456">
    <property type="entry name" value="MULTIDRUG RESISTANCE-ASSOCIATED PROTEIN LETHAL(2)03659"/>
    <property type="match status" value="1"/>
</dbReference>
<evidence type="ECO:0000256" key="9">
    <source>
        <dbReference type="ARBA" id="ARBA00023136"/>
    </source>
</evidence>